<protein>
    <submittedName>
        <fullName evidence="2">Uncharacterized protein</fullName>
    </submittedName>
</protein>
<evidence type="ECO:0000256" key="1">
    <source>
        <dbReference type="SAM" id="MobiDB-lite"/>
    </source>
</evidence>
<sequence length="249" mass="28591">MLGNLNSASSSFRHSSPQVKSLDISATDLRCWTSNNHFRTSSQDMTSKIPITTKTYAIPGYAGYIPGAKADDNFGSSFTKTVRQQFNRDKYLNPRSTERFPNRPYESSSPIKRMHGKFGGGLEEEYHTISRFHGKCTIPQTHPNYADDSFDTTYRKSYVNQEKKRPEIYRSTDGEFWKSVQVSKRPSTQASGFVQNSTLFDGYGWEPIKKLHGDMTASEYRSRYNPQRAFHPQPLKQNLRALKKKVLVY</sequence>
<feature type="region of interest" description="Disordered" evidence="1">
    <location>
        <begin position="93"/>
        <end position="113"/>
    </location>
</feature>
<organism evidence="2 3">
    <name type="scientific">Blepharisma stoltei</name>
    <dbReference type="NCBI Taxonomy" id="1481888"/>
    <lineage>
        <taxon>Eukaryota</taxon>
        <taxon>Sar</taxon>
        <taxon>Alveolata</taxon>
        <taxon>Ciliophora</taxon>
        <taxon>Postciliodesmatophora</taxon>
        <taxon>Heterotrichea</taxon>
        <taxon>Heterotrichida</taxon>
        <taxon>Blepharismidae</taxon>
        <taxon>Blepharisma</taxon>
    </lineage>
</organism>
<dbReference type="Proteomes" id="UP001162131">
    <property type="component" value="Unassembled WGS sequence"/>
</dbReference>
<accession>A0AAU9JZ33</accession>
<evidence type="ECO:0000313" key="3">
    <source>
        <dbReference type="Proteomes" id="UP001162131"/>
    </source>
</evidence>
<evidence type="ECO:0000313" key="2">
    <source>
        <dbReference type="EMBL" id="CAG9326176.1"/>
    </source>
</evidence>
<comment type="caution">
    <text evidence="2">The sequence shown here is derived from an EMBL/GenBank/DDBJ whole genome shotgun (WGS) entry which is preliminary data.</text>
</comment>
<keyword evidence="3" id="KW-1185">Reference proteome</keyword>
<gene>
    <name evidence="2" type="ORF">BSTOLATCC_MIC40609</name>
</gene>
<proteinExistence type="predicted"/>
<dbReference type="AlphaFoldDB" id="A0AAU9JZ33"/>
<name>A0AAU9JZ33_9CILI</name>
<reference evidence="2" key="1">
    <citation type="submission" date="2021-09" db="EMBL/GenBank/DDBJ databases">
        <authorList>
            <consortium name="AG Swart"/>
            <person name="Singh M."/>
            <person name="Singh A."/>
            <person name="Seah K."/>
            <person name="Emmerich C."/>
        </authorList>
    </citation>
    <scope>NUCLEOTIDE SEQUENCE</scope>
    <source>
        <strain evidence="2">ATCC30299</strain>
    </source>
</reference>
<dbReference type="EMBL" id="CAJZBQ010000040">
    <property type="protein sequence ID" value="CAG9326176.1"/>
    <property type="molecule type" value="Genomic_DNA"/>
</dbReference>